<dbReference type="InterPro" id="IPR046617">
    <property type="entry name" value="DUF6730"/>
</dbReference>
<organism evidence="3 4">
    <name type="scientific">Aureibaculum algae</name>
    <dbReference type="NCBI Taxonomy" id="2584122"/>
    <lineage>
        <taxon>Bacteria</taxon>
        <taxon>Pseudomonadati</taxon>
        <taxon>Bacteroidota</taxon>
        <taxon>Flavobacteriia</taxon>
        <taxon>Flavobacteriales</taxon>
        <taxon>Flavobacteriaceae</taxon>
        <taxon>Aureibaculum</taxon>
    </lineage>
</organism>
<keyword evidence="2" id="KW-1133">Transmembrane helix</keyword>
<feature type="transmembrane region" description="Helical" evidence="2">
    <location>
        <begin position="82"/>
        <end position="103"/>
    </location>
</feature>
<keyword evidence="2" id="KW-0812">Transmembrane</keyword>
<proteinExistence type="predicted"/>
<accession>A0A5B7TTQ0</accession>
<evidence type="ECO:0000256" key="1">
    <source>
        <dbReference type="SAM" id="Coils"/>
    </source>
</evidence>
<dbReference type="KEGG" id="fbe:FF125_07895"/>
<sequence>MAKIEEITELLVNEINSFEKSIEQLEKVSDKLHAAKVSIDIIELRALLNSHQYEIKSVLDSQKKLYGRYENLIKDAKIYPNWAVIVFIVSLLFGVASVSYVLLT</sequence>
<dbReference type="Proteomes" id="UP000306229">
    <property type="component" value="Chromosome"/>
</dbReference>
<reference evidence="3 4" key="1">
    <citation type="submission" date="2019-05" db="EMBL/GenBank/DDBJ databases">
        <title>Algicella ahnfeltiae gen. nov., sp. nov., a novel marine bacterium of the family Flavobacteriaceae isolated from a red alga.</title>
        <authorList>
            <person name="Nedashkovskaya O.I."/>
            <person name="Kukhlevskiy A.D."/>
            <person name="Kim S.-G."/>
            <person name="Zhukova N.V."/>
            <person name="Mikhailov V.V."/>
        </authorList>
    </citation>
    <scope>NUCLEOTIDE SEQUENCE [LARGE SCALE GENOMIC DNA]</scope>
    <source>
        <strain evidence="3 4">10Alg115</strain>
    </source>
</reference>
<evidence type="ECO:0000313" key="4">
    <source>
        <dbReference type="Proteomes" id="UP000306229"/>
    </source>
</evidence>
<dbReference type="AlphaFoldDB" id="A0A5B7TTQ0"/>
<evidence type="ECO:0000256" key="2">
    <source>
        <dbReference type="SAM" id="Phobius"/>
    </source>
</evidence>
<dbReference type="Pfam" id="PF20503">
    <property type="entry name" value="DUF6730"/>
    <property type="match status" value="1"/>
</dbReference>
<dbReference type="RefSeq" id="WP_138949252.1">
    <property type="nucleotide sequence ID" value="NZ_CP040749.1"/>
</dbReference>
<dbReference type="EMBL" id="CP040749">
    <property type="protein sequence ID" value="QCX38357.1"/>
    <property type="molecule type" value="Genomic_DNA"/>
</dbReference>
<name>A0A5B7TTQ0_9FLAO</name>
<feature type="coiled-coil region" evidence="1">
    <location>
        <begin position="8"/>
        <end position="35"/>
    </location>
</feature>
<dbReference type="OrthoDB" id="1435509at2"/>
<keyword evidence="1" id="KW-0175">Coiled coil</keyword>
<keyword evidence="2" id="KW-0472">Membrane</keyword>
<evidence type="ECO:0000313" key="3">
    <source>
        <dbReference type="EMBL" id="QCX38357.1"/>
    </source>
</evidence>
<keyword evidence="4" id="KW-1185">Reference proteome</keyword>
<gene>
    <name evidence="3" type="ORF">FF125_07895</name>
</gene>
<protein>
    <submittedName>
        <fullName evidence="3">Uncharacterized protein</fullName>
    </submittedName>
</protein>